<dbReference type="InterPro" id="IPR019441">
    <property type="entry name" value="FMP27/BLTP2/Hobbit_GFWDK_RBG"/>
</dbReference>
<evidence type="ECO:0000256" key="3">
    <source>
        <dbReference type="SAM" id="Phobius"/>
    </source>
</evidence>
<keyword evidence="8" id="KW-1185">Reference proteome</keyword>
<dbReference type="InterPro" id="IPR019415">
    <property type="entry name" value="FMP27_SW_RBG"/>
</dbReference>
<evidence type="ECO:0000313" key="8">
    <source>
        <dbReference type="Proteomes" id="UP000422736"/>
    </source>
</evidence>
<evidence type="ECO:0000259" key="4">
    <source>
        <dbReference type="SMART" id="SM01214"/>
    </source>
</evidence>
<dbReference type="Pfam" id="PF10344">
    <property type="entry name" value="Hobbit"/>
    <property type="match status" value="1"/>
</dbReference>
<protein>
    <submittedName>
        <fullName evidence="7">Protein FMP27</fullName>
    </submittedName>
</protein>
<proteinExistence type="predicted"/>
<feature type="coiled-coil region" evidence="1">
    <location>
        <begin position="1833"/>
        <end position="1870"/>
    </location>
</feature>
<keyword evidence="3" id="KW-0812">Transmembrane</keyword>
<keyword evidence="3" id="KW-0472">Membrane</keyword>
<feature type="transmembrane region" description="Helical" evidence="3">
    <location>
        <begin position="20"/>
        <end position="48"/>
    </location>
</feature>
<evidence type="ECO:0000256" key="1">
    <source>
        <dbReference type="SAM" id="Coils"/>
    </source>
</evidence>
<dbReference type="InterPro" id="IPR045167">
    <property type="entry name" value="Hobbit"/>
</dbReference>
<dbReference type="SMART" id="SM01216">
    <property type="entry name" value="Fmp27_WPPW"/>
    <property type="match status" value="1"/>
</dbReference>
<gene>
    <name evidence="7" type="primary">FMP27</name>
    <name evidence="7" type="ORF">FIM1_4573</name>
</gene>
<feature type="compositionally biased region" description="Low complexity" evidence="2">
    <location>
        <begin position="2432"/>
        <end position="2446"/>
    </location>
</feature>
<dbReference type="Proteomes" id="UP000422736">
    <property type="component" value="Chromosome 7"/>
</dbReference>
<feature type="domain" description="FMP27 WPPW motif-containing RBG unit" evidence="6">
    <location>
        <begin position="1652"/>
        <end position="2114"/>
    </location>
</feature>
<organism evidence="7 8">
    <name type="scientific">Kluyveromyces marxianus</name>
    <name type="common">Yeast</name>
    <name type="synonym">Candida kefyr</name>
    <dbReference type="NCBI Taxonomy" id="4911"/>
    <lineage>
        <taxon>Eukaryota</taxon>
        <taxon>Fungi</taxon>
        <taxon>Dikarya</taxon>
        <taxon>Ascomycota</taxon>
        <taxon>Saccharomycotina</taxon>
        <taxon>Saccharomycetes</taxon>
        <taxon>Saccharomycetales</taxon>
        <taxon>Saccharomycetaceae</taxon>
        <taxon>Kluyveromyces</taxon>
    </lineage>
</organism>
<keyword evidence="3" id="KW-1133">Transmembrane helix</keyword>
<feature type="domain" description="FMP27 SW motif-containing RBG unit" evidence="5">
    <location>
        <begin position="1117"/>
        <end position="1220"/>
    </location>
</feature>
<evidence type="ECO:0000313" key="7">
    <source>
        <dbReference type="EMBL" id="QGN18248.1"/>
    </source>
</evidence>
<evidence type="ECO:0000259" key="5">
    <source>
        <dbReference type="SMART" id="SM01215"/>
    </source>
</evidence>
<dbReference type="SMART" id="SM01215">
    <property type="entry name" value="Fmp27_SW"/>
    <property type="match status" value="1"/>
</dbReference>
<feature type="region of interest" description="Disordered" evidence="2">
    <location>
        <begin position="2425"/>
        <end position="2446"/>
    </location>
</feature>
<reference evidence="7 8" key="1">
    <citation type="submission" date="2016-03" db="EMBL/GenBank/DDBJ databases">
        <title>How can Kluyveromyces marxianus grow so fast - potential evolutionary course in Saccharomyces Complex revealed by comparative genomics.</title>
        <authorList>
            <person name="Mo W."/>
            <person name="Lu W."/>
            <person name="Yang X."/>
            <person name="Qi J."/>
            <person name="Lv H."/>
        </authorList>
    </citation>
    <scope>NUCLEOTIDE SEQUENCE [LARGE SCALE GENOMIC DNA]</scope>
    <source>
        <strain evidence="7 8">FIM1</strain>
    </source>
</reference>
<name>A0ABX6F7I6_KLUMA</name>
<dbReference type="PANTHER" id="PTHR15678">
    <property type="entry name" value="ANTIGEN MLAA-22-RELATED"/>
    <property type="match status" value="1"/>
</dbReference>
<dbReference type="EMBL" id="CP015061">
    <property type="protein sequence ID" value="QGN18248.1"/>
    <property type="molecule type" value="Genomic_DNA"/>
</dbReference>
<dbReference type="SMART" id="SM01214">
    <property type="entry name" value="Fmp27_GFWDK"/>
    <property type="match status" value="1"/>
</dbReference>
<keyword evidence="1" id="KW-0175">Coiled coil</keyword>
<dbReference type="PANTHER" id="PTHR15678:SF15">
    <property type="entry name" value="PROTEIN FMP27, MITOCHONDRIAL"/>
    <property type="match status" value="1"/>
</dbReference>
<accession>A0ABX6F7I6</accession>
<dbReference type="InterPro" id="IPR019449">
    <property type="entry name" value="FMP27_WPPW_RBG"/>
</dbReference>
<evidence type="ECO:0000256" key="2">
    <source>
        <dbReference type="SAM" id="MobiDB-lite"/>
    </source>
</evidence>
<evidence type="ECO:0000259" key="6">
    <source>
        <dbReference type="SMART" id="SM01216"/>
    </source>
</evidence>
<sequence length="2612" mass="299897">MYERAWKAVSESPAVFPPLWKVLGVVLLAWTVLNVICYSTVGCLVAGFNPWALRFSGIHVRGKLKIKSIRYNIWKHRIVVDTAEWTGDLDLDSVGKKNEDRKSRGVSVPKKLIKWLPFIAKKLDRLKIVFDGTKVGDVYVSLAVIKLVSDGSKISLEMNVQRVMIKQKCVLGSAGFKVDALIDTSRPFPFKEIFIDVEARETYVSAQSVLLAMHERKYGKLDNNDPVRAIEKHQADKQAKQTSEADFTDINKFLEVLNEKVEKFYTVSSSFEKISLVLESPLFSNIPLKPSLFLIKSTQALQLQISATSIAICISRSSFTDPGTKLLFGSEERPLKFSTYVVALKISLLTKKGILKEQSLPRTEELRICEIPNISLYGDTNLFCQDCIVREDTKLFSNTVLKLVGHVTSPVLDLDIQTLSLLVSVQRNLKVLSELLSQDPIEKPLDLKEIYQEIAKRGQFIEYFQNYLPHTELKINIDDPVYIISNGVDSLVQKLSAIKITVQSNRVYQQAEKKLFYSLDTQMDLIEWTGHHQNEDHSLKQDMFSSSNICLSFSTRILPSLLLSASLQLDNFHMDLTNLKTLVVINDTMRQRNMKLSYVEDTYFKEIFQNLESRLMTRIEHFKKHTSNGESVNVNDLIFEDLPPFFESITVQVKNLIAIVGSRSVFIERNDYMNPNFETAHDFVSGEMRKISYSLADMKAIFARVNDSMNADSNSSSMLEKLDTFASDDKGLGRAINEEKGTNSGPWSLDFSISDLSVELFSETLRDSLKLIPKPVLKLPTFKFYVYPDQELKRIKAAIDISNVDLLFSLMTVFLFFSSIYNLKMVFGNDVYPSASECIVSKHMDTLKELKKRRLVSFSKADLVNMLDFNFNLAQSSTIILLPNGLRTKLELIDTSVIFTDGCIISASGHYTRLMVESPILKNTWMRMITIVNYKIDSDLSLIKDKSDKVGITLSNESWQWTIPHKFEMYKLFDNISTVYKSIKQMNYSLKTESNKSVIYPKITHPSAIPKIKLKSSRWIFSVEDDPFESELNIILQLGLREQKERLEKYDIFRKRVENEFRKKDAKVLRKASTFMSDTKSNGTKIFKSRSNSSFHLLGLEPADLQRADGLADRLKEEYDTLARNISKSWIVRVKKHKNIIKDHFTENFEFLWGTVDVTKLPKNFNSNVLEFTSNPSLMNLILEGIDIELSEPSFGINNIPEFIHDVGKGVPKDTEYSIMIPLKLDAKFTEIRCHLKDYPLPALYFPKNTANPVQPSTNLICDLLITEDMIHSEKELRTIYVPLVPSAHLEDSTSLYALLVPRTITSIKVFTDLKLENTSTENTRIVWGSSYGGAIQQTMDCFDNFSKPPIDPSPAVGFWDKIRNMFHARLHVSIPNSAFEVALKGDKNPHKIGGMSAGYALIFKDNVNICFNKDDNPKKFVTINASELSFSVPNFFAKPIPAWNMPSEKALFFPVEEFSNLQANASFYYLLDSARMPKSDKMLHIMRKAYIEKTAIKLTGGMEFNVGIMFERYSDRIKKRTFDLKPHYDFRLCNPIYVDQPSKHDSYAGFRSDFIHLSFELISKGENAYNCMQLTPNAFKIFFKWWGSFSGNLPVRKGPLFTHQRISPKFGTHLYTISYRADVFPLFICHMVPNLDPRTLIDPSLKVEVFGLKAKMSEFSMDLHQRKEVFHEYKEHLNVTKKITSLKFHSADVTTTDIDIRTVFAKFMRPEYAKKNTPNLNIFDNDQSWFDIYDYSEFNYANFETSVPSVVMSPLLFSPMFAYKKHAPYGNKYQVDVETFEPIEPFDNFNYHNCNLKRYVVIPDRLVNERIKIFAKEKNELDAEIRLSRPTNSKLLERLKMVNRTLEQLELMKSDIKYLNNEYNRADCEHSKAVIDRSELNLPIWKLMRTSQDSDKSYANKFIVVSMLLKWNEEVRNVFLKYIHRLTLISDMNNVTKLKTLQTLDSLIEKNRLSVSTIPEEAEINTEKKESANEYIFKNIFRTDKDPEQILLSFQDDIKLLGGDFDYSTFEKYHVQLIAPQIQLTTATDPDACVLVTAPTIKLNSLYFDSNITDNEYQQNLFMNRAGIQLIQSNVFVFHKMNQESYNHLLFDKFLYGSTNETSWRPWLGLELCFNPENLKDDMLISNFTSVFTYDQVLPFANIPDKLKHSDVLKNRIICDLPRIVIESNSARYLSLFNLVTSLLLYVEPESAKMKNDIKKLILSFDFEDVTKVKEAIMVLEKQIDILDEIEYEYSFKKYLLDDAEKSDLNTIRHNKMDTAIKMLLMMKVITSASPEQESNEEMLYIIIKAKEVILHMLDDDRHNFLDVAVADATFQRMETPSGYNFNKLNIEMAQVINLSHDALFHDLLSPVQKNVNRDQKPLLELKWEKDKAVGGIQVVKNVVTNLRDLKINVEESTVEKIIAWVSPSSVSTLMDGINQQEVSDGDLDESASSGSASRLSVKSVRPSNVKAQSIDRVRRVTPSEMVSPMEEVIGNDAEMDEMIQRSKENMIIENITINPFLMVISYQGSGVSSLINVTDFNLYFPTIRFANETMTVLDLMMHLKKVLIKSLLRHTGSFIGNKLKKHGSVKKLRTAARSPLKQLNYYKHYTTVDELKDTSSSSTVRDDKDI</sequence>
<feature type="domain" description="FMP27/BLTP2/Hobbit GFWDK motif-containing RBG unit" evidence="4">
    <location>
        <begin position="1238"/>
        <end position="1393"/>
    </location>
</feature>